<dbReference type="EMBL" id="JAKMXF010000177">
    <property type="protein sequence ID" value="KAI6655678.1"/>
    <property type="molecule type" value="Genomic_DNA"/>
</dbReference>
<sequence>MKCNIRRERHVRDIVPVQPESLHDLAIPYEITLTAKEEDFLLYDSGPELTRILIIGTQKNCNMLIPSNFWLADGTFKTAPQLFAQVYTIHALRGGPNPLQDGHLYFTSLYYYPIRPKQHALECGKVSESFVLQHLQQA</sequence>
<dbReference type="Proteomes" id="UP001165289">
    <property type="component" value="Unassembled WGS sequence"/>
</dbReference>
<name>A0AAV7K352_9METZ</name>
<keyword evidence="2" id="KW-1185">Reference proteome</keyword>
<evidence type="ECO:0000313" key="1">
    <source>
        <dbReference type="EMBL" id="KAI6655678.1"/>
    </source>
</evidence>
<comment type="caution">
    <text evidence="1">The sequence shown here is derived from an EMBL/GenBank/DDBJ whole genome shotgun (WGS) entry which is preliminary data.</text>
</comment>
<reference evidence="1 2" key="1">
    <citation type="journal article" date="2023" name="BMC Biol.">
        <title>The compact genome of the sponge Oopsacas minuta (Hexactinellida) is lacking key metazoan core genes.</title>
        <authorList>
            <person name="Santini S."/>
            <person name="Schenkelaars Q."/>
            <person name="Jourda C."/>
            <person name="Duchesne M."/>
            <person name="Belahbib H."/>
            <person name="Rocher C."/>
            <person name="Selva M."/>
            <person name="Riesgo A."/>
            <person name="Vervoort M."/>
            <person name="Leys S.P."/>
            <person name="Kodjabachian L."/>
            <person name="Le Bivic A."/>
            <person name="Borchiellini C."/>
            <person name="Claverie J.M."/>
            <person name="Renard E."/>
        </authorList>
    </citation>
    <scope>NUCLEOTIDE SEQUENCE [LARGE SCALE GENOMIC DNA]</scope>
    <source>
        <strain evidence="1">SPO-2</strain>
    </source>
</reference>
<dbReference type="AlphaFoldDB" id="A0AAV7K352"/>
<organism evidence="1 2">
    <name type="scientific">Oopsacas minuta</name>
    <dbReference type="NCBI Taxonomy" id="111878"/>
    <lineage>
        <taxon>Eukaryota</taxon>
        <taxon>Metazoa</taxon>
        <taxon>Porifera</taxon>
        <taxon>Hexactinellida</taxon>
        <taxon>Hexasterophora</taxon>
        <taxon>Lyssacinosida</taxon>
        <taxon>Leucopsacidae</taxon>
        <taxon>Oopsacas</taxon>
    </lineage>
</organism>
<proteinExistence type="predicted"/>
<gene>
    <name evidence="1" type="ORF">LOD99_1818</name>
</gene>
<protein>
    <submittedName>
        <fullName evidence="1">Uncharacterized protein</fullName>
    </submittedName>
</protein>
<evidence type="ECO:0000313" key="2">
    <source>
        <dbReference type="Proteomes" id="UP001165289"/>
    </source>
</evidence>
<accession>A0AAV7K352</accession>